<evidence type="ECO:0000259" key="3">
    <source>
        <dbReference type="Pfam" id="PF01370"/>
    </source>
</evidence>
<dbReference type="GeneID" id="34610408"/>
<dbReference type="EMBL" id="KV878350">
    <property type="protein sequence ID" value="OJJ43908.1"/>
    <property type="molecule type" value="Genomic_DNA"/>
</dbReference>
<gene>
    <name evidence="4" type="ORF">ASPZODRAFT_135949</name>
</gene>
<accession>A0A1L9S9T1</accession>
<protein>
    <recommendedName>
        <fullName evidence="3">NAD-dependent epimerase/dehydratase domain-containing protein</fullName>
    </recommendedName>
</protein>
<dbReference type="STRING" id="1073090.A0A1L9S9T1"/>
<dbReference type="Pfam" id="PF01370">
    <property type="entry name" value="Epimerase"/>
    <property type="match status" value="1"/>
</dbReference>
<dbReference type="Gene3D" id="3.40.50.720">
    <property type="entry name" value="NAD(P)-binding Rossmann-like Domain"/>
    <property type="match status" value="1"/>
</dbReference>
<evidence type="ECO:0000256" key="2">
    <source>
        <dbReference type="ARBA" id="ARBA00023445"/>
    </source>
</evidence>
<dbReference type="OrthoDB" id="2735536at2759"/>
<evidence type="ECO:0000313" key="4">
    <source>
        <dbReference type="EMBL" id="OJJ43908.1"/>
    </source>
</evidence>
<organism evidence="4 5">
    <name type="scientific">Penicilliopsis zonata CBS 506.65</name>
    <dbReference type="NCBI Taxonomy" id="1073090"/>
    <lineage>
        <taxon>Eukaryota</taxon>
        <taxon>Fungi</taxon>
        <taxon>Dikarya</taxon>
        <taxon>Ascomycota</taxon>
        <taxon>Pezizomycotina</taxon>
        <taxon>Eurotiomycetes</taxon>
        <taxon>Eurotiomycetidae</taxon>
        <taxon>Eurotiales</taxon>
        <taxon>Aspergillaceae</taxon>
        <taxon>Penicilliopsis</taxon>
    </lineage>
</organism>
<dbReference type="InterPro" id="IPR001509">
    <property type="entry name" value="Epimerase_deHydtase"/>
</dbReference>
<dbReference type="VEuPathDB" id="FungiDB:ASPZODRAFT_135949"/>
<dbReference type="GO" id="GO:0016616">
    <property type="term" value="F:oxidoreductase activity, acting on the CH-OH group of donors, NAD or NADP as acceptor"/>
    <property type="evidence" value="ECO:0007669"/>
    <property type="project" value="TreeGrafter"/>
</dbReference>
<dbReference type="PANTHER" id="PTHR10366">
    <property type="entry name" value="NAD DEPENDENT EPIMERASE/DEHYDRATASE"/>
    <property type="match status" value="1"/>
</dbReference>
<dbReference type="Proteomes" id="UP000184188">
    <property type="component" value="Unassembled WGS sequence"/>
</dbReference>
<dbReference type="InterPro" id="IPR050425">
    <property type="entry name" value="NAD(P)_dehydrat-like"/>
</dbReference>
<dbReference type="SUPFAM" id="SSF51735">
    <property type="entry name" value="NAD(P)-binding Rossmann-fold domains"/>
    <property type="match status" value="1"/>
</dbReference>
<name>A0A1L9S9T1_9EURO</name>
<proteinExistence type="inferred from homology"/>
<dbReference type="AlphaFoldDB" id="A0A1L9S9T1"/>
<dbReference type="FunFam" id="3.40.50.720:FF:000191">
    <property type="entry name" value="Methylglyoxal reductase (NADPH-dependent)"/>
    <property type="match status" value="1"/>
</dbReference>
<dbReference type="RefSeq" id="XP_022578418.1">
    <property type="nucleotide sequence ID" value="XM_022723943.1"/>
</dbReference>
<sequence length="346" mass="37240">MSRILVTGGSGFLGGVVVDTLLARGHSVVTTVRSEEKAEAMRATRPDIAQDRLSFMIVKDIAKLDAFDAAVVSDPPFDVVVHTASPFHYAITDLQRDMLDPAVNGTVGILQSIVKHAPTVRRVVITSSFAAMYNDAKPAGSKYSEEDWNPVTPETALDAENSQAGYRSSKALAEKAAWKFVEKHKPSFTLSMINPSLIFGPVSASLRSLDEINTSNARIRDFILGKSKDKCPPTGSQFWVDVRDVALAHALAAEKPEAGGKRFFLTADNLCNADVVAVIAEEFPDLAAGLPSGDALAAGQFPPGGPKYGFDTSRSVRELGLQYRTLRESISDTVMSIQAAQNRLSQ</sequence>
<evidence type="ECO:0000313" key="5">
    <source>
        <dbReference type="Proteomes" id="UP000184188"/>
    </source>
</evidence>
<keyword evidence="5" id="KW-1185">Reference proteome</keyword>
<dbReference type="PANTHER" id="PTHR10366:SF564">
    <property type="entry name" value="STEROL-4-ALPHA-CARBOXYLATE 3-DEHYDROGENASE, DECARBOXYLATING"/>
    <property type="match status" value="1"/>
</dbReference>
<dbReference type="InterPro" id="IPR036291">
    <property type="entry name" value="NAD(P)-bd_dom_sf"/>
</dbReference>
<feature type="domain" description="NAD-dependent epimerase/dehydratase" evidence="3">
    <location>
        <begin position="4"/>
        <end position="261"/>
    </location>
</feature>
<comment type="similarity">
    <text evidence="2">Belongs to the NAD(P)-dependent epimerase/dehydratase family. Dihydroflavonol-4-reductase subfamily.</text>
</comment>
<reference evidence="5" key="1">
    <citation type="journal article" date="2017" name="Genome Biol.">
        <title>Comparative genomics reveals high biological diversity and specific adaptations in the industrially and medically important fungal genus Aspergillus.</title>
        <authorList>
            <person name="de Vries R.P."/>
            <person name="Riley R."/>
            <person name="Wiebenga A."/>
            <person name="Aguilar-Osorio G."/>
            <person name="Amillis S."/>
            <person name="Uchima C.A."/>
            <person name="Anderluh G."/>
            <person name="Asadollahi M."/>
            <person name="Askin M."/>
            <person name="Barry K."/>
            <person name="Battaglia E."/>
            <person name="Bayram O."/>
            <person name="Benocci T."/>
            <person name="Braus-Stromeyer S.A."/>
            <person name="Caldana C."/>
            <person name="Canovas D."/>
            <person name="Cerqueira G.C."/>
            <person name="Chen F."/>
            <person name="Chen W."/>
            <person name="Choi C."/>
            <person name="Clum A."/>
            <person name="Dos Santos R.A."/>
            <person name="Damasio A.R."/>
            <person name="Diallinas G."/>
            <person name="Emri T."/>
            <person name="Fekete E."/>
            <person name="Flipphi M."/>
            <person name="Freyberg S."/>
            <person name="Gallo A."/>
            <person name="Gournas C."/>
            <person name="Habgood R."/>
            <person name="Hainaut M."/>
            <person name="Harispe M.L."/>
            <person name="Henrissat B."/>
            <person name="Hilden K.S."/>
            <person name="Hope R."/>
            <person name="Hossain A."/>
            <person name="Karabika E."/>
            <person name="Karaffa L."/>
            <person name="Karanyi Z."/>
            <person name="Krasevec N."/>
            <person name="Kuo A."/>
            <person name="Kusch H."/>
            <person name="LaButti K."/>
            <person name="Lagendijk E.L."/>
            <person name="Lapidus A."/>
            <person name="Levasseur A."/>
            <person name="Lindquist E."/>
            <person name="Lipzen A."/>
            <person name="Logrieco A.F."/>
            <person name="MacCabe A."/>
            <person name="Maekelae M.R."/>
            <person name="Malavazi I."/>
            <person name="Melin P."/>
            <person name="Meyer V."/>
            <person name="Mielnichuk N."/>
            <person name="Miskei M."/>
            <person name="Molnar A.P."/>
            <person name="Mule G."/>
            <person name="Ngan C.Y."/>
            <person name="Orejas M."/>
            <person name="Orosz E."/>
            <person name="Ouedraogo J.P."/>
            <person name="Overkamp K.M."/>
            <person name="Park H.-S."/>
            <person name="Perrone G."/>
            <person name="Piumi F."/>
            <person name="Punt P.J."/>
            <person name="Ram A.F."/>
            <person name="Ramon A."/>
            <person name="Rauscher S."/>
            <person name="Record E."/>
            <person name="Riano-Pachon D.M."/>
            <person name="Robert V."/>
            <person name="Roehrig J."/>
            <person name="Ruller R."/>
            <person name="Salamov A."/>
            <person name="Salih N.S."/>
            <person name="Samson R.A."/>
            <person name="Sandor E."/>
            <person name="Sanguinetti M."/>
            <person name="Schuetze T."/>
            <person name="Sepcic K."/>
            <person name="Shelest E."/>
            <person name="Sherlock G."/>
            <person name="Sophianopoulou V."/>
            <person name="Squina F.M."/>
            <person name="Sun H."/>
            <person name="Susca A."/>
            <person name="Todd R.B."/>
            <person name="Tsang A."/>
            <person name="Unkles S.E."/>
            <person name="van de Wiele N."/>
            <person name="van Rossen-Uffink D."/>
            <person name="Oliveira J.V."/>
            <person name="Vesth T.C."/>
            <person name="Visser J."/>
            <person name="Yu J.-H."/>
            <person name="Zhou M."/>
            <person name="Andersen M.R."/>
            <person name="Archer D.B."/>
            <person name="Baker S.E."/>
            <person name="Benoit I."/>
            <person name="Brakhage A.A."/>
            <person name="Braus G.H."/>
            <person name="Fischer R."/>
            <person name="Frisvad J.C."/>
            <person name="Goldman G.H."/>
            <person name="Houbraken J."/>
            <person name="Oakley B."/>
            <person name="Pocsi I."/>
            <person name="Scazzocchio C."/>
            <person name="Seiboth B."/>
            <person name="vanKuyk P.A."/>
            <person name="Wortman J."/>
            <person name="Dyer P.S."/>
            <person name="Grigoriev I.V."/>
        </authorList>
    </citation>
    <scope>NUCLEOTIDE SEQUENCE [LARGE SCALE GENOMIC DNA]</scope>
    <source>
        <strain evidence="5">CBS 506.65</strain>
    </source>
</reference>
<keyword evidence="1" id="KW-0560">Oxidoreductase</keyword>
<dbReference type="CDD" id="cd05227">
    <property type="entry name" value="AR_SDR_e"/>
    <property type="match status" value="1"/>
</dbReference>
<evidence type="ECO:0000256" key="1">
    <source>
        <dbReference type="ARBA" id="ARBA00023002"/>
    </source>
</evidence>